<feature type="region of interest" description="Disordered" evidence="1">
    <location>
        <begin position="1"/>
        <end position="91"/>
    </location>
</feature>
<evidence type="ECO:0000313" key="2">
    <source>
        <dbReference type="EMBL" id="KAK3756027.1"/>
    </source>
</evidence>
<protein>
    <submittedName>
        <fullName evidence="2">Uncharacterized protein</fullName>
    </submittedName>
</protein>
<reference evidence="2" key="1">
    <citation type="journal article" date="2023" name="G3 (Bethesda)">
        <title>A reference genome for the long-term kleptoplast-retaining sea slug Elysia crispata morphotype clarki.</title>
        <authorList>
            <person name="Eastman K.E."/>
            <person name="Pendleton A.L."/>
            <person name="Shaikh M.A."/>
            <person name="Suttiyut T."/>
            <person name="Ogas R."/>
            <person name="Tomko P."/>
            <person name="Gavelis G."/>
            <person name="Widhalm J.R."/>
            <person name="Wisecaver J.H."/>
        </authorList>
    </citation>
    <scope>NUCLEOTIDE SEQUENCE</scope>
    <source>
        <strain evidence="2">ECLA1</strain>
    </source>
</reference>
<evidence type="ECO:0000313" key="3">
    <source>
        <dbReference type="Proteomes" id="UP001283361"/>
    </source>
</evidence>
<gene>
    <name evidence="2" type="ORF">RRG08_032950</name>
</gene>
<accession>A0AAE0YTQ0</accession>
<name>A0AAE0YTQ0_9GAST</name>
<evidence type="ECO:0000256" key="1">
    <source>
        <dbReference type="SAM" id="MobiDB-lite"/>
    </source>
</evidence>
<proteinExistence type="predicted"/>
<dbReference type="EMBL" id="JAWDGP010005567">
    <property type="protein sequence ID" value="KAK3756027.1"/>
    <property type="molecule type" value="Genomic_DNA"/>
</dbReference>
<feature type="compositionally biased region" description="Basic and acidic residues" evidence="1">
    <location>
        <begin position="1"/>
        <end position="36"/>
    </location>
</feature>
<organism evidence="2 3">
    <name type="scientific">Elysia crispata</name>
    <name type="common">lettuce slug</name>
    <dbReference type="NCBI Taxonomy" id="231223"/>
    <lineage>
        <taxon>Eukaryota</taxon>
        <taxon>Metazoa</taxon>
        <taxon>Spiralia</taxon>
        <taxon>Lophotrochozoa</taxon>
        <taxon>Mollusca</taxon>
        <taxon>Gastropoda</taxon>
        <taxon>Heterobranchia</taxon>
        <taxon>Euthyneura</taxon>
        <taxon>Panpulmonata</taxon>
        <taxon>Sacoglossa</taxon>
        <taxon>Placobranchoidea</taxon>
        <taxon>Plakobranchidae</taxon>
        <taxon>Elysia</taxon>
    </lineage>
</organism>
<comment type="caution">
    <text evidence="2">The sequence shown here is derived from an EMBL/GenBank/DDBJ whole genome shotgun (WGS) entry which is preliminary data.</text>
</comment>
<sequence length="91" mass="10213">MRRSSIEEPPRDSLSRREELDRRRNPNRKETTKQKGDTVGTESQPAPGAATLFPRACLRVPGLPTGSRGHNRRGMSQAPNDFQIMGSVTRR</sequence>
<dbReference type="AlphaFoldDB" id="A0AAE0YTQ0"/>
<dbReference type="Proteomes" id="UP001283361">
    <property type="component" value="Unassembled WGS sequence"/>
</dbReference>
<keyword evidence="3" id="KW-1185">Reference proteome</keyword>